<feature type="region of interest" description="Disordered" evidence="1">
    <location>
        <begin position="65"/>
        <end position="100"/>
    </location>
</feature>
<organism evidence="2 3">
    <name type="scientific">Chiloscyllium punctatum</name>
    <name type="common">Brownbanded bambooshark</name>
    <name type="synonym">Hemiscyllium punctatum</name>
    <dbReference type="NCBI Taxonomy" id="137246"/>
    <lineage>
        <taxon>Eukaryota</taxon>
        <taxon>Metazoa</taxon>
        <taxon>Chordata</taxon>
        <taxon>Craniata</taxon>
        <taxon>Vertebrata</taxon>
        <taxon>Chondrichthyes</taxon>
        <taxon>Elasmobranchii</taxon>
        <taxon>Galeomorphii</taxon>
        <taxon>Galeoidea</taxon>
        <taxon>Orectolobiformes</taxon>
        <taxon>Hemiscylliidae</taxon>
        <taxon>Chiloscyllium</taxon>
    </lineage>
</organism>
<dbReference type="STRING" id="137246.A0A401SC69"/>
<evidence type="ECO:0000313" key="2">
    <source>
        <dbReference type="EMBL" id="GCC28007.1"/>
    </source>
</evidence>
<dbReference type="InterPro" id="IPR042419">
    <property type="entry name" value="LRC31"/>
</dbReference>
<dbReference type="SMART" id="SM00368">
    <property type="entry name" value="LRR_RI"/>
    <property type="match status" value="4"/>
</dbReference>
<name>A0A401SC69_CHIPU</name>
<dbReference type="AlphaFoldDB" id="A0A401SC69"/>
<reference evidence="2 3" key="1">
    <citation type="journal article" date="2018" name="Nat. Ecol. Evol.">
        <title>Shark genomes provide insights into elasmobranch evolution and the origin of vertebrates.</title>
        <authorList>
            <person name="Hara Y"/>
            <person name="Yamaguchi K"/>
            <person name="Onimaru K"/>
            <person name="Kadota M"/>
            <person name="Koyanagi M"/>
            <person name="Keeley SD"/>
            <person name="Tatsumi K"/>
            <person name="Tanaka K"/>
            <person name="Motone F"/>
            <person name="Kageyama Y"/>
            <person name="Nozu R"/>
            <person name="Adachi N"/>
            <person name="Nishimura O"/>
            <person name="Nakagawa R"/>
            <person name="Tanegashima C"/>
            <person name="Kiyatake I"/>
            <person name="Matsumoto R"/>
            <person name="Murakumo K"/>
            <person name="Nishida K"/>
            <person name="Terakita A"/>
            <person name="Kuratani S"/>
            <person name="Sato K"/>
            <person name="Hyodo S Kuraku.S."/>
        </authorList>
    </citation>
    <scope>NUCLEOTIDE SEQUENCE [LARGE SCALE GENOMIC DNA]</scope>
</reference>
<proteinExistence type="predicted"/>
<evidence type="ECO:0008006" key="4">
    <source>
        <dbReference type="Google" id="ProtNLM"/>
    </source>
</evidence>
<dbReference type="Proteomes" id="UP000287033">
    <property type="component" value="Unassembled WGS sequence"/>
</dbReference>
<gene>
    <name evidence="2" type="ORF">chiPu_0006433</name>
</gene>
<feature type="region of interest" description="Disordered" evidence="1">
    <location>
        <begin position="1"/>
        <end position="24"/>
    </location>
</feature>
<feature type="compositionally biased region" description="Basic and acidic residues" evidence="1">
    <location>
        <begin position="69"/>
        <end position="96"/>
    </location>
</feature>
<protein>
    <recommendedName>
        <fullName evidence="4">Leucine-rich repeat-containing protein 31</fullName>
    </recommendedName>
</protein>
<keyword evidence="3" id="KW-1185">Reference proteome</keyword>
<comment type="caution">
    <text evidence="2">The sequence shown here is derived from an EMBL/GenBank/DDBJ whole genome shotgun (WGS) entry which is preliminary data.</text>
</comment>
<dbReference type="PANTHER" id="PTHR24109:SF3">
    <property type="entry name" value="LEUCINE-RICH REPEAT-CONTAINING PROTEIN 31"/>
    <property type="match status" value="1"/>
</dbReference>
<dbReference type="EMBL" id="BEZZ01000187">
    <property type="protein sequence ID" value="GCC28007.1"/>
    <property type="molecule type" value="Genomic_DNA"/>
</dbReference>
<dbReference type="InterPro" id="IPR001611">
    <property type="entry name" value="Leu-rich_rpt"/>
</dbReference>
<dbReference type="PANTHER" id="PTHR24109">
    <property type="entry name" value="LEUCINE-RICH REPEAT-CONTAINING PROTEIN 31"/>
    <property type="match status" value="1"/>
</dbReference>
<dbReference type="OMA" id="CVTEEDM"/>
<accession>A0A401SC69</accession>
<evidence type="ECO:0000256" key="1">
    <source>
        <dbReference type="SAM" id="MobiDB-lite"/>
    </source>
</evidence>
<dbReference type="Pfam" id="PF13516">
    <property type="entry name" value="LRR_6"/>
    <property type="match status" value="2"/>
</dbReference>
<sequence>MSLFQQKMETSGSKQHKDEISMKHSKSPFDLIVNQIWRSKSFSERWPQSSMARFFKVTENSNEAACVTEKQKEGKTSLDSENKENASKLSSDEFKSTDPVGSTAKWEQVVEFMERLGKEPDQKCMNLNNCSLTANDAVQLAALLPNLPQLEELDLSWNELIGGTLKVLTNPMQRVPQLRVLVLGSCRLSEMDLSALGDWIQHLPNVEEIDLSWNGDLGGNLSLFTRKLGVDSKLKVLKLVDCDLTAKDAKALGQALSVITKLEVLDLSMNKDVGSGLETLFQELKHVPHLQVLKFHLCGLRGDNIINLGDALECVPCMKKLVFSCNDIGGSFNETAAHLSNFKQLQVFDVHRCSLTEDDVSALTQILPLLSSLQVLNLALNKNIGSSLRHLIARLRFLPRLTTLVANNCNLSEESIVELADTIPNLMELETLDVSWNKCIGGNLGLLLQTLQSSSCLRVLKLCSCNLTGQDLESLVSVSCAGFLENLENLDLTYNNTVADQSWAMFFQKISGLKELSELDIGLRPLTHRACDPWITIFLGSLVRFPSLTEFGMHHWVLSASQRKRLETFNSDNKRNILFHC</sequence>
<dbReference type="SUPFAM" id="SSF52047">
    <property type="entry name" value="RNI-like"/>
    <property type="match status" value="2"/>
</dbReference>
<evidence type="ECO:0000313" key="3">
    <source>
        <dbReference type="Proteomes" id="UP000287033"/>
    </source>
</evidence>
<dbReference type="Gene3D" id="3.80.10.10">
    <property type="entry name" value="Ribonuclease Inhibitor"/>
    <property type="match status" value="3"/>
</dbReference>
<dbReference type="InterPro" id="IPR032675">
    <property type="entry name" value="LRR_dom_sf"/>
</dbReference>
<dbReference type="OrthoDB" id="1394818at2759"/>
<feature type="compositionally biased region" description="Polar residues" evidence="1">
    <location>
        <begin position="1"/>
        <end position="13"/>
    </location>
</feature>